<dbReference type="GO" id="GO:0005840">
    <property type="term" value="C:ribosome"/>
    <property type="evidence" value="ECO:0007669"/>
    <property type="project" value="UniProtKB-KW"/>
</dbReference>
<evidence type="ECO:0000259" key="8">
    <source>
        <dbReference type="PROSITE" id="PS00651"/>
    </source>
</evidence>
<evidence type="ECO:0000313" key="9">
    <source>
        <dbReference type="EMBL" id="MST31789.1"/>
    </source>
</evidence>
<evidence type="ECO:0000256" key="5">
    <source>
        <dbReference type="ARBA" id="ARBA00023274"/>
    </source>
</evidence>
<evidence type="ECO:0000313" key="10">
    <source>
        <dbReference type="Proteomes" id="UP000437736"/>
    </source>
</evidence>
<dbReference type="Proteomes" id="UP000437736">
    <property type="component" value="Unassembled WGS sequence"/>
</dbReference>
<evidence type="ECO:0000256" key="2">
    <source>
        <dbReference type="ARBA" id="ARBA00022730"/>
    </source>
</evidence>
<evidence type="ECO:0000256" key="6">
    <source>
        <dbReference type="ARBA" id="ARBA00035292"/>
    </source>
</evidence>
<dbReference type="SUPFAM" id="SSF55658">
    <property type="entry name" value="L9 N-domain-like"/>
    <property type="match status" value="1"/>
</dbReference>
<feature type="domain" description="Ribosomal protein L9" evidence="8">
    <location>
        <begin position="14"/>
        <end position="41"/>
    </location>
</feature>
<keyword evidence="5 7" id="KW-0687">Ribonucleoprotein</keyword>
<gene>
    <name evidence="7 9" type="primary">rplI</name>
    <name evidence="9" type="ORF">GHK86_03475</name>
</gene>
<keyword evidence="10" id="KW-1185">Reference proteome</keyword>
<dbReference type="Pfam" id="PF03948">
    <property type="entry name" value="Ribosomal_L9_C"/>
    <property type="match status" value="1"/>
</dbReference>
<name>A0ABW9QPZ1_9ACTN</name>
<keyword evidence="2 7" id="KW-0699">rRNA-binding</keyword>
<dbReference type="SUPFAM" id="SSF55653">
    <property type="entry name" value="Ribosomal protein L9 C-domain"/>
    <property type="match status" value="1"/>
</dbReference>
<evidence type="ECO:0000256" key="7">
    <source>
        <dbReference type="HAMAP-Rule" id="MF_00503"/>
    </source>
</evidence>
<comment type="caution">
    <text evidence="9">The sequence shown here is derived from an EMBL/GenBank/DDBJ whole genome shotgun (WGS) entry which is preliminary data.</text>
</comment>
<dbReference type="InterPro" id="IPR009027">
    <property type="entry name" value="Ribosomal_bL9/RNase_H1_N"/>
</dbReference>
<dbReference type="PROSITE" id="PS00651">
    <property type="entry name" value="RIBOSOMAL_L9"/>
    <property type="match status" value="1"/>
</dbReference>
<dbReference type="EMBL" id="WJHE01000136">
    <property type="protein sequence ID" value="MST31789.1"/>
    <property type="molecule type" value="Genomic_DNA"/>
</dbReference>
<dbReference type="InterPro" id="IPR020070">
    <property type="entry name" value="Ribosomal_bL9_N"/>
</dbReference>
<keyword evidence="4 7" id="KW-0689">Ribosomal protein</keyword>
<proteinExistence type="inferred from homology"/>
<dbReference type="Pfam" id="PF01281">
    <property type="entry name" value="Ribosomal_L9_N"/>
    <property type="match status" value="1"/>
</dbReference>
<dbReference type="Gene3D" id="3.10.430.100">
    <property type="entry name" value="Ribosomal protein L9, C-terminal domain"/>
    <property type="match status" value="1"/>
</dbReference>
<evidence type="ECO:0000256" key="1">
    <source>
        <dbReference type="ARBA" id="ARBA00010605"/>
    </source>
</evidence>
<dbReference type="NCBIfam" id="TIGR00158">
    <property type="entry name" value="L9"/>
    <property type="match status" value="1"/>
</dbReference>
<dbReference type="PANTHER" id="PTHR21368">
    <property type="entry name" value="50S RIBOSOMAL PROTEIN L9"/>
    <property type="match status" value="1"/>
</dbReference>
<dbReference type="Gene3D" id="3.40.5.10">
    <property type="entry name" value="Ribosomal protein L9, N-terminal domain"/>
    <property type="match status" value="1"/>
</dbReference>
<comment type="similarity">
    <text evidence="1 7">Belongs to the bacterial ribosomal protein bL9 family.</text>
</comment>
<reference evidence="9 10" key="1">
    <citation type="submission" date="2019-11" db="EMBL/GenBank/DDBJ databases">
        <title>Acidiferrimicrobium australis gen. nov., sp. nov., an acidophilic and obligately heterotrophic, member of the Actinobacteria that catalyses dissimilatory oxido- reduction of iron isolated from metal-rich acidic water in Chile.</title>
        <authorList>
            <person name="Gonzalez D."/>
            <person name="Huber K."/>
            <person name="Hedrich S."/>
            <person name="Rojas-Villalobos C."/>
            <person name="Quatrini R."/>
            <person name="Dinamarca M.A."/>
            <person name="Schwarz A."/>
            <person name="Canales C."/>
            <person name="Nancucheo I."/>
        </authorList>
    </citation>
    <scope>NUCLEOTIDE SEQUENCE [LARGE SCALE GENOMIC DNA]</scope>
    <source>
        <strain evidence="9 10">USS-CCA1</strain>
    </source>
</reference>
<organism evidence="9 10">
    <name type="scientific">Acidiferrimicrobium australe</name>
    <dbReference type="NCBI Taxonomy" id="2664430"/>
    <lineage>
        <taxon>Bacteria</taxon>
        <taxon>Bacillati</taxon>
        <taxon>Actinomycetota</taxon>
        <taxon>Acidimicrobiia</taxon>
        <taxon>Acidimicrobiales</taxon>
        <taxon>Acidimicrobiaceae</taxon>
        <taxon>Acidiferrimicrobium</taxon>
    </lineage>
</organism>
<dbReference type="HAMAP" id="MF_00503">
    <property type="entry name" value="Ribosomal_bL9"/>
    <property type="match status" value="1"/>
</dbReference>
<comment type="function">
    <text evidence="7">Binds to the 23S rRNA.</text>
</comment>
<evidence type="ECO:0000256" key="4">
    <source>
        <dbReference type="ARBA" id="ARBA00022980"/>
    </source>
</evidence>
<dbReference type="InterPro" id="IPR000244">
    <property type="entry name" value="Ribosomal_bL9"/>
</dbReference>
<accession>A0ABW9QPZ1</accession>
<sequence>MTKVVLRADHDILGKRGDIVEVADGYARNYLLPKGIAIAATDGVTAQANAMRRARDLRDARDREAAETVARKLVPMVIRIPAKAGSGGKLFGSVTAGDIVDAVASQTDIEIDRRRLRLDEPIKALGTHEVPVKLHADVEFQVTVDVVKA</sequence>
<dbReference type="InterPro" id="IPR020069">
    <property type="entry name" value="Ribosomal_bL9_C"/>
</dbReference>
<dbReference type="InterPro" id="IPR036791">
    <property type="entry name" value="Ribosomal_bL9_C_sf"/>
</dbReference>
<evidence type="ECO:0000256" key="3">
    <source>
        <dbReference type="ARBA" id="ARBA00022884"/>
    </source>
</evidence>
<keyword evidence="3 7" id="KW-0694">RNA-binding</keyword>
<dbReference type="InterPro" id="IPR036935">
    <property type="entry name" value="Ribosomal_bL9_N_sf"/>
</dbReference>
<dbReference type="InterPro" id="IPR020594">
    <property type="entry name" value="Ribosomal_bL9_bac/chp"/>
</dbReference>
<protein>
    <recommendedName>
        <fullName evidence="6 7">Large ribosomal subunit protein bL9</fullName>
    </recommendedName>
</protein>